<dbReference type="EMBL" id="JABDHM010000367">
    <property type="protein sequence ID" value="KAF5215126.1"/>
    <property type="molecule type" value="Genomic_DNA"/>
</dbReference>
<accession>A0A7J6XLQ2</accession>
<dbReference type="AlphaFoldDB" id="A0A7J6XLQ2"/>
<reference evidence="1 2" key="1">
    <citation type="journal article" date="2019" name="Genome Biol. Evol.">
        <title>Nanopore Sequencing Significantly Improves Genome Assembly of the Protozoan Parasite Trypanosoma cruzi.</title>
        <authorList>
            <person name="Diaz-Viraque F."/>
            <person name="Pita S."/>
            <person name="Greif G."/>
            <person name="de Souza R.C.M."/>
            <person name="Iraola G."/>
            <person name="Robello C."/>
        </authorList>
    </citation>
    <scope>NUCLEOTIDE SEQUENCE [LARGE SCALE GENOMIC DNA]</scope>
    <source>
        <strain evidence="1 2">Berenice</strain>
    </source>
</reference>
<dbReference type="Proteomes" id="UP000583944">
    <property type="component" value="Unassembled WGS sequence"/>
</dbReference>
<evidence type="ECO:0000313" key="2">
    <source>
        <dbReference type="Proteomes" id="UP000583944"/>
    </source>
</evidence>
<gene>
    <name evidence="1" type="ORF">ECC02_012217</name>
</gene>
<dbReference type="VEuPathDB" id="TriTrypDB:ECC02_012217"/>
<name>A0A7J6XLQ2_TRYCR</name>
<proteinExistence type="predicted"/>
<protein>
    <submittedName>
        <fullName evidence="1">Uncharacterized protein</fullName>
    </submittedName>
</protein>
<sequence>MPAVRRAACEGWWRCAGLREWRDADGVGDGWRRACDGVLRLGGVRRADHCGGGPALDGRVCRRGERDAAPLRACGRRAAADWRPQREHGAPDAPLPRQHDELDVAGGHDRAAWRDAAALECAAGELNAARDGWRVAVRADELWTRGISVRPRACSGRRPSSVDAVCHDAVDAGVWRGLVRCDPLGARPRRAPVQRLLHGQLRCHVADARDVCFCVGPACQRRLRVLHTEQLVECVEHRIRRRVCVWGCCFGWRQRAAGCVQ</sequence>
<evidence type="ECO:0000313" key="1">
    <source>
        <dbReference type="EMBL" id="KAF5215126.1"/>
    </source>
</evidence>
<comment type="caution">
    <text evidence="1">The sequence shown here is derived from an EMBL/GenBank/DDBJ whole genome shotgun (WGS) entry which is preliminary data.</text>
</comment>
<organism evidence="1 2">
    <name type="scientific">Trypanosoma cruzi</name>
    <dbReference type="NCBI Taxonomy" id="5693"/>
    <lineage>
        <taxon>Eukaryota</taxon>
        <taxon>Discoba</taxon>
        <taxon>Euglenozoa</taxon>
        <taxon>Kinetoplastea</taxon>
        <taxon>Metakinetoplastina</taxon>
        <taxon>Trypanosomatida</taxon>
        <taxon>Trypanosomatidae</taxon>
        <taxon>Trypanosoma</taxon>
        <taxon>Schizotrypanum</taxon>
    </lineage>
</organism>